<proteinExistence type="predicted"/>
<comment type="caution">
    <text evidence="1">The sequence shown here is derived from an EMBL/GenBank/DDBJ whole genome shotgun (WGS) entry which is preliminary data.</text>
</comment>
<evidence type="ECO:0000313" key="2">
    <source>
        <dbReference type="Proteomes" id="UP000469125"/>
    </source>
</evidence>
<keyword evidence="2" id="KW-1185">Reference proteome</keyword>
<keyword evidence="1" id="KW-0132">Cell division</keyword>
<reference evidence="1 2" key="1">
    <citation type="submission" date="2019-11" db="EMBL/GenBank/DDBJ databases">
        <authorList>
            <person name="Li X."/>
        </authorList>
    </citation>
    <scope>NUCLEOTIDE SEQUENCE [LARGE SCALE GENOMIC DNA]</scope>
    <source>
        <strain evidence="1 2">L9</strain>
    </source>
</reference>
<dbReference type="InterPro" id="IPR023393">
    <property type="entry name" value="START-like_dom_sf"/>
</dbReference>
<dbReference type="Proteomes" id="UP000469125">
    <property type="component" value="Unassembled WGS sequence"/>
</dbReference>
<accession>A0A6N8FLL2</accession>
<gene>
    <name evidence="1" type="ORF">GMD78_19430</name>
</gene>
<name>A0A6N8FLL2_9BACI</name>
<dbReference type="EMBL" id="WOCA01000023">
    <property type="protein sequence ID" value="MUK90532.1"/>
    <property type="molecule type" value="Genomic_DNA"/>
</dbReference>
<protein>
    <submittedName>
        <fullName evidence="1">Cell division protein</fullName>
    </submittedName>
</protein>
<dbReference type="Gene3D" id="3.30.530.20">
    <property type="match status" value="1"/>
</dbReference>
<evidence type="ECO:0000313" key="1">
    <source>
        <dbReference type="EMBL" id="MUK90532.1"/>
    </source>
</evidence>
<dbReference type="AlphaFoldDB" id="A0A6N8FLL2"/>
<organism evidence="1 2">
    <name type="scientific">Ornithinibacillus caprae</name>
    <dbReference type="NCBI Taxonomy" id="2678566"/>
    <lineage>
        <taxon>Bacteria</taxon>
        <taxon>Bacillati</taxon>
        <taxon>Bacillota</taxon>
        <taxon>Bacilli</taxon>
        <taxon>Bacillales</taxon>
        <taxon>Bacillaceae</taxon>
        <taxon>Ornithinibacillus</taxon>
    </lineage>
</organism>
<dbReference type="GO" id="GO:0051301">
    <property type="term" value="P:cell division"/>
    <property type="evidence" value="ECO:0007669"/>
    <property type="project" value="UniProtKB-KW"/>
</dbReference>
<sequence length="160" mass="18164">MPIIIHKKFIQAPINLCFDLARNVEVHTRTTSKTKERAVAGVTSGLLVEGDIVTWEATHLGVKQRLTAKVIHMEAPTEFIDIMVSGAFHSFTHKHQFIEDQDGTWMIDTFEYRSPFGVIGIIADKLFLKKYMQAFLTNRANELKKLAESLSSSTYLSHKK</sequence>
<keyword evidence="1" id="KW-0131">Cell cycle</keyword>
<dbReference type="CDD" id="cd07820">
    <property type="entry name" value="SRPBCC_3"/>
    <property type="match status" value="1"/>
</dbReference>
<dbReference type="RefSeq" id="WP_155671413.1">
    <property type="nucleotide sequence ID" value="NZ_WOCA01000023.1"/>
</dbReference>
<dbReference type="SUPFAM" id="SSF55961">
    <property type="entry name" value="Bet v1-like"/>
    <property type="match status" value="1"/>
</dbReference>